<comment type="caution">
    <text evidence="3">The sequence shown here is derived from an EMBL/GenBank/DDBJ whole genome shotgun (WGS) entry which is preliminary data.</text>
</comment>
<dbReference type="PANTHER" id="PTHR37305">
    <property type="entry name" value="INTEGRAL MEMBRANE PROTEIN-RELATED"/>
    <property type="match status" value="1"/>
</dbReference>
<dbReference type="Pfam" id="PF12679">
    <property type="entry name" value="ABC2_membrane_2"/>
    <property type="match status" value="1"/>
</dbReference>
<name>A0ABT1JIH2_ACTCY</name>
<feature type="transmembrane region" description="Helical" evidence="2">
    <location>
        <begin position="190"/>
        <end position="212"/>
    </location>
</feature>
<keyword evidence="2" id="KW-0812">Transmembrane</keyword>
<feature type="transmembrane region" description="Helical" evidence="2">
    <location>
        <begin position="51"/>
        <end position="72"/>
    </location>
</feature>
<dbReference type="RefSeq" id="WP_081715199.1">
    <property type="nucleotide sequence ID" value="NZ_AUBJ02000001.1"/>
</dbReference>
<gene>
    <name evidence="3" type="ORF">G443_002588</name>
</gene>
<feature type="transmembrane region" description="Helical" evidence="2">
    <location>
        <begin position="137"/>
        <end position="170"/>
    </location>
</feature>
<feature type="region of interest" description="Disordered" evidence="1">
    <location>
        <begin position="1"/>
        <end position="23"/>
    </location>
</feature>
<organism evidence="3 4">
    <name type="scientific">Actinoalloteichus caeruleus DSM 43889</name>
    <dbReference type="NCBI Taxonomy" id="1120930"/>
    <lineage>
        <taxon>Bacteria</taxon>
        <taxon>Bacillati</taxon>
        <taxon>Actinomycetota</taxon>
        <taxon>Actinomycetes</taxon>
        <taxon>Pseudonocardiales</taxon>
        <taxon>Pseudonocardiaceae</taxon>
        <taxon>Actinoalloteichus</taxon>
        <taxon>Actinoalloteichus cyanogriseus</taxon>
    </lineage>
</organism>
<feature type="transmembrane region" description="Helical" evidence="2">
    <location>
        <begin position="274"/>
        <end position="293"/>
    </location>
</feature>
<dbReference type="PANTHER" id="PTHR37305:SF1">
    <property type="entry name" value="MEMBRANE PROTEIN"/>
    <property type="match status" value="1"/>
</dbReference>
<keyword evidence="4" id="KW-1185">Reference proteome</keyword>
<reference evidence="3 4" key="1">
    <citation type="submission" date="2013-07" db="EMBL/GenBank/DDBJ databases">
        <authorList>
            <consortium name="DOE Joint Genome Institute"/>
            <person name="Reeve W."/>
            <person name="Huntemann M."/>
            <person name="Han J."/>
            <person name="Chen A."/>
            <person name="Kyrpides N."/>
            <person name="Mavromatis K."/>
            <person name="Markowitz V."/>
            <person name="Palaniappan K."/>
            <person name="Ivanova N."/>
            <person name="Schaumberg A."/>
            <person name="Pati A."/>
            <person name="Liolios K."/>
            <person name="Nordberg H.P."/>
            <person name="Cantor M.N."/>
            <person name="Hua S.X."/>
            <person name="Woyke T."/>
        </authorList>
    </citation>
    <scope>NUCLEOTIDE SEQUENCE [LARGE SCALE GENOMIC DNA]</scope>
    <source>
        <strain evidence="3 4">DSM 43889</strain>
    </source>
</reference>
<feature type="transmembrane region" description="Helical" evidence="2">
    <location>
        <begin position="219"/>
        <end position="241"/>
    </location>
</feature>
<keyword evidence="2" id="KW-1133">Transmembrane helix</keyword>
<dbReference type="Proteomes" id="UP000791080">
    <property type="component" value="Unassembled WGS sequence"/>
</dbReference>
<protein>
    <submittedName>
        <fullName evidence="3">ABC-2 type transport system permease protein</fullName>
    </submittedName>
</protein>
<evidence type="ECO:0000256" key="2">
    <source>
        <dbReference type="SAM" id="Phobius"/>
    </source>
</evidence>
<evidence type="ECO:0000313" key="4">
    <source>
        <dbReference type="Proteomes" id="UP000791080"/>
    </source>
</evidence>
<keyword evidence="2" id="KW-0472">Membrane</keyword>
<evidence type="ECO:0000313" key="3">
    <source>
        <dbReference type="EMBL" id="MCP2332318.1"/>
    </source>
</evidence>
<dbReference type="EMBL" id="AUBJ02000001">
    <property type="protein sequence ID" value="MCP2332318.1"/>
    <property type="molecule type" value="Genomic_DNA"/>
</dbReference>
<sequence length="297" mass="30290">MTALDTDPERTTTGFAPDPALGGASSGRTAAPLLRVLLSEITWVLRRPRTLVMIGLIALIPVLVGVGIALSGDGMSGGITALLSGNGLLLPVASMGMLLMMALPVAASFTAADAFAGESAHGTLRALLLAPISRPRLILVKSLGVLSAITATIVVTTLVAIVAGLLLLGGSGFLTVSGTTLPFGVGLGRVALIAGYVVLQLAAFASLALALSACTEHPLLSLVGAMGALITFQIVGLIPALDFLTPYLLTTGWQEALIEPLRDPMALDVMAESSARALCYLLIGLSLTTLRVVTKDS</sequence>
<feature type="transmembrane region" description="Helical" evidence="2">
    <location>
        <begin position="92"/>
        <end position="116"/>
    </location>
</feature>
<proteinExistence type="predicted"/>
<accession>A0ABT1JIH2</accession>
<evidence type="ECO:0000256" key="1">
    <source>
        <dbReference type="SAM" id="MobiDB-lite"/>
    </source>
</evidence>
<reference evidence="3 4" key="2">
    <citation type="submission" date="2022-06" db="EMBL/GenBank/DDBJ databases">
        <title>Genomic Encyclopedia of Type Strains, Phase I: the one thousand microbial genomes (KMG-I) project.</title>
        <authorList>
            <person name="Kyrpides N."/>
        </authorList>
    </citation>
    <scope>NUCLEOTIDE SEQUENCE [LARGE SCALE GENOMIC DNA]</scope>
    <source>
        <strain evidence="3 4">DSM 43889</strain>
    </source>
</reference>